<sequence length="364" mass="39086">MPTTPLPVVLATLALRRGLKRFADRLVPPQFAMLDVGEGLAGVQIAASIAELGIADVLAQGPLTARQIAEQLDTDPEATHRLLRGAVACGLCTLDRRTGAARLTRMGAVLSSDHPSSLRAWMQYKGMPSTVDAWGGLAASVRSGRSAFELVHGTSVWDWYAAHPGEEKIFAATMRQATSMIARSIARAYPWPDGAVVCDVAGGIGTLLSVIVSETAANLRGVLVDSAGMIAEADRFLAERGVDDRIERVEGDIFGSIDATADVYILKDVLHDWDDERCAKIFSTVAASMPAGAKLLVVEYLQPRNRPNPFSPLLDLHTLTQRDGGRLRSTEEFEELLVSAGLRPTGRHFSVVPHDIIEAEKTGG</sequence>
<dbReference type="InterPro" id="IPR036390">
    <property type="entry name" value="WH_DNA-bd_sf"/>
</dbReference>
<reference evidence="7 8" key="1">
    <citation type="journal article" date="2015" name="Genome Biol. Evol.">
        <title>Characterization of Three Mycobacterium spp. with Potential Use in Bioremediation by Genome Sequencing and Comparative Genomics.</title>
        <authorList>
            <person name="Das S."/>
            <person name="Pettersson B.M."/>
            <person name="Behra P.R."/>
            <person name="Ramesh M."/>
            <person name="Dasgupta S."/>
            <person name="Bhattacharya A."/>
            <person name="Kirsebom L.A."/>
        </authorList>
    </citation>
    <scope>NUCLEOTIDE SEQUENCE [LARGE SCALE GENOMIC DNA]</scope>
    <source>
        <strain evidence="7 8">DSM 44075</strain>
    </source>
</reference>
<dbReference type="Gene3D" id="3.40.50.150">
    <property type="entry name" value="Vaccinia Virus protein VP39"/>
    <property type="match status" value="1"/>
</dbReference>
<protein>
    <submittedName>
        <fullName evidence="7">Carminomycin 4-O-methyltransferase</fullName>
        <ecNumber evidence="7">2.1.1.-</ecNumber>
    </submittedName>
</protein>
<dbReference type="Gene3D" id="1.10.10.10">
    <property type="entry name" value="Winged helix-like DNA-binding domain superfamily/Winged helix DNA-binding domain"/>
    <property type="match status" value="1"/>
</dbReference>
<evidence type="ECO:0000259" key="5">
    <source>
        <dbReference type="Pfam" id="PF00891"/>
    </source>
</evidence>
<evidence type="ECO:0000256" key="1">
    <source>
        <dbReference type="ARBA" id="ARBA00022603"/>
    </source>
</evidence>
<accession>A0A0J6VJA0</accession>
<dbReference type="PANTHER" id="PTHR43712">
    <property type="entry name" value="PUTATIVE (AFU_ORTHOLOGUE AFUA_4G14580)-RELATED"/>
    <property type="match status" value="1"/>
</dbReference>
<keyword evidence="2 7" id="KW-0808">Transferase</keyword>
<keyword evidence="3" id="KW-0949">S-adenosyl-L-methionine</keyword>
<proteinExistence type="predicted"/>
<dbReference type="Pfam" id="PF00891">
    <property type="entry name" value="Methyltransf_2"/>
    <property type="match status" value="1"/>
</dbReference>
<feature type="domain" description="O-methyltransferase C-terminal" evidence="5">
    <location>
        <begin position="134"/>
        <end position="342"/>
    </location>
</feature>
<dbReference type="Proteomes" id="UP000036313">
    <property type="component" value="Unassembled WGS sequence"/>
</dbReference>
<dbReference type="InterPro" id="IPR012967">
    <property type="entry name" value="COMT_dimerisation"/>
</dbReference>
<dbReference type="PROSITE" id="PS51683">
    <property type="entry name" value="SAM_OMT_II"/>
    <property type="match status" value="1"/>
</dbReference>
<evidence type="ECO:0000256" key="3">
    <source>
        <dbReference type="ARBA" id="ARBA00022691"/>
    </source>
</evidence>
<evidence type="ECO:0000313" key="7">
    <source>
        <dbReference type="EMBL" id="KMO69518.1"/>
    </source>
</evidence>
<dbReference type="InterPro" id="IPR016461">
    <property type="entry name" value="COMT-like"/>
</dbReference>
<feature type="active site" description="Proton acceptor" evidence="4">
    <location>
        <position position="271"/>
    </location>
</feature>
<dbReference type="PATRIC" id="fig|1807.14.peg.4981"/>
<dbReference type="GO" id="GO:0046983">
    <property type="term" value="F:protein dimerization activity"/>
    <property type="evidence" value="ECO:0007669"/>
    <property type="project" value="InterPro"/>
</dbReference>
<keyword evidence="1 7" id="KW-0489">Methyltransferase</keyword>
<organism evidence="7 8">
    <name type="scientific">Mycolicibacterium obuense</name>
    <dbReference type="NCBI Taxonomy" id="1807"/>
    <lineage>
        <taxon>Bacteria</taxon>
        <taxon>Bacillati</taxon>
        <taxon>Actinomycetota</taxon>
        <taxon>Actinomycetes</taxon>
        <taxon>Mycobacteriales</taxon>
        <taxon>Mycobacteriaceae</taxon>
        <taxon>Mycolicibacterium</taxon>
    </lineage>
</organism>
<dbReference type="SUPFAM" id="SSF46785">
    <property type="entry name" value="Winged helix' DNA-binding domain"/>
    <property type="match status" value="1"/>
</dbReference>
<dbReference type="EC" id="2.1.1.-" evidence="7"/>
<dbReference type="GO" id="GO:0008171">
    <property type="term" value="F:O-methyltransferase activity"/>
    <property type="evidence" value="ECO:0007669"/>
    <property type="project" value="InterPro"/>
</dbReference>
<evidence type="ECO:0000256" key="2">
    <source>
        <dbReference type="ARBA" id="ARBA00022679"/>
    </source>
</evidence>
<dbReference type="RefSeq" id="WP_082164343.1">
    <property type="nucleotide sequence ID" value="NZ_JYNU01000057.1"/>
</dbReference>
<dbReference type="GO" id="GO:0032259">
    <property type="term" value="P:methylation"/>
    <property type="evidence" value="ECO:0007669"/>
    <property type="project" value="UniProtKB-KW"/>
</dbReference>
<comment type="caution">
    <text evidence="7">The sequence shown here is derived from an EMBL/GenBank/DDBJ whole genome shotgun (WGS) entry which is preliminary data.</text>
</comment>
<dbReference type="InterPro" id="IPR036388">
    <property type="entry name" value="WH-like_DNA-bd_sf"/>
</dbReference>
<dbReference type="AlphaFoldDB" id="A0A0J6VJA0"/>
<dbReference type="InterPro" id="IPR001077">
    <property type="entry name" value="COMT_C"/>
</dbReference>
<evidence type="ECO:0000256" key="4">
    <source>
        <dbReference type="PIRSR" id="PIRSR005739-1"/>
    </source>
</evidence>
<dbReference type="EMBL" id="JYNU01000057">
    <property type="protein sequence ID" value="KMO69518.1"/>
    <property type="molecule type" value="Genomic_DNA"/>
</dbReference>
<dbReference type="SUPFAM" id="SSF53335">
    <property type="entry name" value="S-adenosyl-L-methionine-dependent methyltransferases"/>
    <property type="match status" value="1"/>
</dbReference>
<dbReference type="InterPro" id="IPR029063">
    <property type="entry name" value="SAM-dependent_MTases_sf"/>
</dbReference>
<name>A0A0J6VJA0_9MYCO</name>
<dbReference type="PANTHER" id="PTHR43712:SF2">
    <property type="entry name" value="O-METHYLTRANSFERASE CICE"/>
    <property type="match status" value="1"/>
</dbReference>
<evidence type="ECO:0000313" key="8">
    <source>
        <dbReference type="Proteomes" id="UP000036313"/>
    </source>
</evidence>
<gene>
    <name evidence="7" type="primary">dnrK</name>
    <name evidence="7" type="ORF">MOBUDSM44075_04944</name>
</gene>
<dbReference type="Pfam" id="PF08100">
    <property type="entry name" value="Dimerisation"/>
    <property type="match status" value="1"/>
</dbReference>
<dbReference type="PIRSF" id="PIRSF005739">
    <property type="entry name" value="O-mtase"/>
    <property type="match status" value="1"/>
</dbReference>
<evidence type="ECO:0000259" key="6">
    <source>
        <dbReference type="Pfam" id="PF08100"/>
    </source>
</evidence>
<feature type="domain" description="O-methyltransferase dimerisation" evidence="6">
    <location>
        <begin position="47"/>
        <end position="99"/>
    </location>
</feature>
<dbReference type="Gene3D" id="1.10.287.1350">
    <property type="match status" value="1"/>
</dbReference>